<protein>
    <recommendedName>
        <fullName evidence="10">Hexosyltransferase</fullName>
        <ecNumber evidence="10">2.4.1.-</ecNumber>
    </recommendedName>
</protein>
<accession>K0SDY4</accession>
<dbReference type="OrthoDB" id="2139606at2759"/>
<keyword evidence="12" id="KW-1185">Reference proteome</keyword>
<dbReference type="PANTHER" id="PTHR11214:SF351">
    <property type="entry name" value="BETA-1,3-GALACTOSYLTRANSFERASE PVG3"/>
    <property type="match status" value="1"/>
</dbReference>
<keyword evidence="3 10" id="KW-0328">Glycosyltransferase</keyword>
<dbReference type="GO" id="GO:0016758">
    <property type="term" value="F:hexosyltransferase activity"/>
    <property type="evidence" value="ECO:0007669"/>
    <property type="project" value="InterPro"/>
</dbReference>
<dbReference type="InterPro" id="IPR002659">
    <property type="entry name" value="Glyco_trans_31"/>
</dbReference>
<reference evidence="11 12" key="1">
    <citation type="journal article" date="2012" name="Genome Biol.">
        <title>Genome and low-iron response of an oceanic diatom adapted to chronic iron limitation.</title>
        <authorList>
            <person name="Lommer M."/>
            <person name="Specht M."/>
            <person name="Roy A.S."/>
            <person name="Kraemer L."/>
            <person name="Andreson R."/>
            <person name="Gutowska M.A."/>
            <person name="Wolf J."/>
            <person name="Bergner S.V."/>
            <person name="Schilhabel M.B."/>
            <person name="Klostermeier U.C."/>
            <person name="Beiko R.G."/>
            <person name="Rosenstiel P."/>
            <person name="Hippler M."/>
            <person name="Laroche J."/>
        </authorList>
    </citation>
    <scope>NUCLEOTIDE SEQUENCE [LARGE SCALE GENOMIC DNA]</scope>
    <source>
        <strain evidence="11 12">CCMP1005</strain>
    </source>
</reference>
<evidence type="ECO:0000256" key="8">
    <source>
        <dbReference type="ARBA" id="ARBA00023034"/>
    </source>
</evidence>
<evidence type="ECO:0000313" key="12">
    <source>
        <dbReference type="Proteomes" id="UP000266841"/>
    </source>
</evidence>
<gene>
    <name evidence="11" type="ORF">THAOC_20664</name>
</gene>
<evidence type="ECO:0000256" key="10">
    <source>
        <dbReference type="RuleBase" id="RU363063"/>
    </source>
</evidence>
<evidence type="ECO:0000256" key="4">
    <source>
        <dbReference type="ARBA" id="ARBA00022679"/>
    </source>
</evidence>
<dbReference type="Pfam" id="PF01762">
    <property type="entry name" value="Galactosyl_T"/>
    <property type="match status" value="1"/>
</dbReference>
<evidence type="ECO:0000256" key="6">
    <source>
        <dbReference type="ARBA" id="ARBA00022968"/>
    </source>
</evidence>
<evidence type="ECO:0000256" key="9">
    <source>
        <dbReference type="ARBA" id="ARBA00023136"/>
    </source>
</evidence>
<keyword evidence="7" id="KW-1133">Transmembrane helix</keyword>
<comment type="subcellular location">
    <subcellularLocation>
        <location evidence="1 10">Golgi apparatus membrane</location>
        <topology evidence="1 10">Single-pass type II membrane protein</topology>
    </subcellularLocation>
</comment>
<dbReference type="PANTHER" id="PTHR11214">
    <property type="entry name" value="BETA-1,3-N-ACETYLGLUCOSAMINYLTRANSFERASE"/>
    <property type="match status" value="1"/>
</dbReference>
<sequence length="415" mass="47547">MDRPSQLAKPSCGLVGAGERDFNHLLKGTLPTPWRKFILAAIIGGNWWMLYLMNSSVASRCKFHENFANKPNHHEDHRTASCDPSNFLVMIKAGATRKYHTRREVWRNSTCPELYRNNSVRYRFMLGMPAHEMIDPASHNQHKRSNLDEIEDMGRLEKEASEYRDMEFLPLRDVYEDFYLKTLNMFKWAATIGMDDDTSMVVIHDDEYCFQPEILRGLCQDATSNNQSLYAAAYEAQNGTDGSFSPYFSGNLYALDSWLIRSIAHDPRSPFATKTKALAEDVVAGKWVEDQGEKTDIRYAEEPSLIFEVNAEYYKTEDWFCEPIEKFSKCANEGTNLGTFARPVDCAEEARSSQRCGENFQFSNDQPDLGCSCCVEGEGNLTIAHELWTTYALSNCTGDEQADEQYYYYYNDTIS</sequence>
<proteinExistence type="inferred from homology"/>
<keyword evidence="8 10" id="KW-0333">Golgi apparatus</keyword>
<organism evidence="11 12">
    <name type="scientific">Thalassiosira oceanica</name>
    <name type="common">Marine diatom</name>
    <dbReference type="NCBI Taxonomy" id="159749"/>
    <lineage>
        <taxon>Eukaryota</taxon>
        <taxon>Sar</taxon>
        <taxon>Stramenopiles</taxon>
        <taxon>Ochrophyta</taxon>
        <taxon>Bacillariophyta</taxon>
        <taxon>Coscinodiscophyceae</taxon>
        <taxon>Thalassiosirophycidae</taxon>
        <taxon>Thalassiosirales</taxon>
        <taxon>Thalassiosiraceae</taxon>
        <taxon>Thalassiosira</taxon>
    </lineage>
</organism>
<keyword evidence="9" id="KW-0472">Membrane</keyword>
<dbReference type="Proteomes" id="UP000266841">
    <property type="component" value="Unassembled WGS sequence"/>
</dbReference>
<evidence type="ECO:0000256" key="1">
    <source>
        <dbReference type="ARBA" id="ARBA00004323"/>
    </source>
</evidence>
<evidence type="ECO:0000313" key="11">
    <source>
        <dbReference type="EMBL" id="EJK59151.1"/>
    </source>
</evidence>
<evidence type="ECO:0000256" key="5">
    <source>
        <dbReference type="ARBA" id="ARBA00022692"/>
    </source>
</evidence>
<dbReference type="GO" id="GO:0000139">
    <property type="term" value="C:Golgi membrane"/>
    <property type="evidence" value="ECO:0007669"/>
    <property type="project" value="UniProtKB-SubCell"/>
</dbReference>
<comment type="similarity">
    <text evidence="2 10">Belongs to the glycosyltransferase 31 family.</text>
</comment>
<keyword evidence="4" id="KW-0808">Transferase</keyword>
<keyword evidence="6" id="KW-0735">Signal-anchor</keyword>
<keyword evidence="5" id="KW-0812">Transmembrane</keyword>
<name>K0SDY4_THAOC</name>
<evidence type="ECO:0000256" key="2">
    <source>
        <dbReference type="ARBA" id="ARBA00008661"/>
    </source>
</evidence>
<dbReference type="EC" id="2.4.1.-" evidence="10"/>
<dbReference type="eggNOG" id="ENOG502QYES">
    <property type="taxonomic scope" value="Eukaryota"/>
</dbReference>
<comment type="caution">
    <text evidence="11">The sequence shown here is derived from an EMBL/GenBank/DDBJ whole genome shotgun (WGS) entry which is preliminary data.</text>
</comment>
<dbReference type="AlphaFoldDB" id="K0SDY4"/>
<dbReference type="EMBL" id="AGNL01023491">
    <property type="protein sequence ID" value="EJK59151.1"/>
    <property type="molecule type" value="Genomic_DNA"/>
</dbReference>
<evidence type="ECO:0000256" key="7">
    <source>
        <dbReference type="ARBA" id="ARBA00022989"/>
    </source>
</evidence>
<evidence type="ECO:0000256" key="3">
    <source>
        <dbReference type="ARBA" id="ARBA00022676"/>
    </source>
</evidence>